<dbReference type="InterPro" id="IPR000242">
    <property type="entry name" value="PTP_cat"/>
</dbReference>
<evidence type="ECO:0000256" key="5">
    <source>
        <dbReference type="ARBA" id="ARBA00022912"/>
    </source>
</evidence>
<dbReference type="GO" id="GO:0046426">
    <property type="term" value="P:negative regulation of receptor signaling pathway via JAK-STAT"/>
    <property type="evidence" value="ECO:0007669"/>
    <property type="project" value="TreeGrafter"/>
</dbReference>
<dbReference type="EMBL" id="JAFJMO010000013">
    <property type="protein sequence ID" value="KAJ8259015.1"/>
    <property type="molecule type" value="Genomic_DNA"/>
</dbReference>
<evidence type="ECO:0000313" key="9">
    <source>
        <dbReference type="EMBL" id="KAJ8259015.1"/>
    </source>
</evidence>
<evidence type="ECO:0000313" key="10">
    <source>
        <dbReference type="Proteomes" id="UP001152803"/>
    </source>
</evidence>
<dbReference type="InterPro" id="IPR000608">
    <property type="entry name" value="UBC"/>
</dbReference>
<dbReference type="InterPro" id="IPR051985">
    <property type="entry name" value="NR_tyrosine_phosphatase"/>
</dbReference>
<dbReference type="GO" id="GO:0070373">
    <property type="term" value="P:negative regulation of ERK1 and ERK2 cascade"/>
    <property type="evidence" value="ECO:0007669"/>
    <property type="project" value="TreeGrafter"/>
</dbReference>
<accession>A0A9Q1HRB4</accession>
<dbReference type="AlphaFoldDB" id="A0A9Q1HRB4"/>
<dbReference type="SMART" id="SM00194">
    <property type="entry name" value="PTPc"/>
    <property type="match status" value="1"/>
</dbReference>
<reference evidence="9" key="1">
    <citation type="journal article" date="2023" name="Science">
        <title>Genome structures resolve the early diversification of teleost fishes.</title>
        <authorList>
            <person name="Parey E."/>
            <person name="Louis A."/>
            <person name="Montfort J."/>
            <person name="Bouchez O."/>
            <person name="Roques C."/>
            <person name="Iampietro C."/>
            <person name="Lluch J."/>
            <person name="Castinel A."/>
            <person name="Donnadieu C."/>
            <person name="Desvignes T."/>
            <person name="Floi Bucao C."/>
            <person name="Jouanno E."/>
            <person name="Wen M."/>
            <person name="Mejri S."/>
            <person name="Dirks R."/>
            <person name="Jansen H."/>
            <person name="Henkel C."/>
            <person name="Chen W.J."/>
            <person name="Zahm M."/>
            <person name="Cabau C."/>
            <person name="Klopp C."/>
            <person name="Thompson A.W."/>
            <person name="Robinson-Rechavi M."/>
            <person name="Braasch I."/>
            <person name="Lecointre G."/>
            <person name="Bobe J."/>
            <person name="Postlethwait J.H."/>
            <person name="Berthelot C."/>
            <person name="Roest Crollius H."/>
            <person name="Guiguen Y."/>
        </authorList>
    </citation>
    <scope>NUCLEOTIDE SEQUENCE</scope>
    <source>
        <strain evidence="9">Concon-B</strain>
    </source>
</reference>
<dbReference type="PANTHER" id="PTHR46047:SF3">
    <property type="entry name" value="TYROSINE-PROTEIN PHOSPHATASE NON-RECEPTOR TYPE 61F"/>
    <property type="match status" value="1"/>
</dbReference>
<dbReference type="PROSITE" id="PS50127">
    <property type="entry name" value="UBC_2"/>
    <property type="match status" value="1"/>
</dbReference>
<dbReference type="SMART" id="SM00212">
    <property type="entry name" value="UBCc"/>
    <property type="match status" value="1"/>
</dbReference>
<dbReference type="GO" id="GO:0005634">
    <property type="term" value="C:nucleus"/>
    <property type="evidence" value="ECO:0007669"/>
    <property type="project" value="TreeGrafter"/>
</dbReference>
<keyword evidence="5" id="KW-0904">Protein phosphatase</keyword>
<proteinExistence type="predicted"/>
<comment type="subcellular location">
    <subcellularLocation>
        <location evidence="1">Endomembrane system</location>
    </subcellularLocation>
</comment>
<evidence type="ECO:0000256" key="1">
    <source>
        <dbReference type="ARBA" id="ARBA00004308"/>
    </source>
</evidence>
<dbReference type="Proteomes" id="UP001152803">
    <property type="component" value="Unassembled WGS sequence"/>
</dbReference>
<dbReference type="GO" id="GO:0005737">
    <property type="term" value="C:cytoplasm"/>
    <property type="evidence" value="ECO:0007669"/>
    <property type="project" value="TreeGrafter"/>
</dbReference>
<name>A0A9Q1HRB4_CONCO</name>
<keyword evidence="6" id="KW-0472">Membrane</keyword>
<dbReference type="PROSITE" id="PS50055">
    <property type="entry name" value="TYR_PHOSPHATASE_PTP"/>
    <property type="match status" value="1"/>
</dbReference>
<sequence>MVQDEKDLDVLSSDLPYKHAKLPENKGRNRYREVCPFDHNRVYLQKGTNDYINASLLIMKEARRKYILTQGPLPSTSGHFWQMVWEQRSAGVVMLNRIIELGSTMYENRMYSLKVECGPGYPDTPPYVRFVTKINLNGVHNSSGVVDAKVVSVLAKWQNSYTIKAVLQELRRLMMCKENVKLPQPPEGQIYSN</sequence>
<dbReference type="PRINTS" id="PR00700">
    <property type="entry name" value="PRTYPHPHTASE"/>
</dbReference>
<dbReference type="InterPro" id="IPR016135">
    <property type="entry name" value="UBQ-conjugating_enzyme/RWD"/>
</dbReference>
<dbReference type="PANTHER" id="PTHR46047">
    <property type="entry name" value="TYROSINE-PROTEIN PHOSPHATASE NON-RECEPTOR TYPE 61F"/>
    <property type="match status" value="1"/>
</dbReference>
<dbReference type="GO" id="GO:0012505">
    <property type="term" value="C:endomembrane system"/>
    <property type="evidence" value="ECO:0007669"/>
    <property type="project" value="UniProtKB-SubCell"/>
</dbReference>
<dbReference type="Pfam" id="PF00102">
    <property type="entry name" value="Y_phosphatase"/>
    <property type="match status" value="1"/>
</dbReference>
<keyword evidence="3" id="KW-0597">Phosphoprotein</keyword>
<evidence type="ECO:0000256" key="6">
    <source>
        <dbReference type="ARBA" id="ARBA00023136"/>
    </source>
</evidence>
<protein>
    <recommendedName>
        <fullName evidence="2">protein-tyrosine-phosphatase</fullName>
        <ecNumber evidence="2">3.1.3.48</ecNumber>
    </recommendedName>
</protein>
<evidence type="ECO:0000256" key="3">
    <source>
        <dbReference type="ARBA" id="ARBA00022553"/>
    </source>
</evidence>
<keyword evidence="4" id="KW-0378">Hydrolase</keyword>
<comment type="caution">
    <text evidence="9">The sequence shown here is derived from an EMBL/GenBank/DDBJ whole genome shotgun (WGS) entry which is preliminary data.</text>
</comment>
<dbReference type="SUPFAM" id="SSF54495">
    <property type="entry name" value="UBC-like"/>
    <property type="match status" value="1"/>
</dbReference>
<dbReference type="GO" id="GO:0019901">
    <property type="term" value="F:protein kinase binding"/>
    <property type="evidence" value="ECO:0007669"/>
    <property type="project" value="TreeGrafter"/>
</dbReference>
<evidence type="ECO:0000259" key="7">
    <source>
        <dbReference type="PROSITE" id="PS50055"/>
    </source>
</evidence>
<dbReference type="SUPFAM" id="SSF52799">
    <property type="entry name" value="(Phosphotyrosine protein) phosphatases II"/>
    <property type="match status" value="1"/>
</dbReference>
<organism evidence="9 10">
    <name type="scientific">Conger conger</name>
    <name type="common">Conger eel</name>
    <name type="synonym">Muraena conger</name>
    <dbReference type="NCBI Taxonomy" id="82655"/>
    <lineage>
        <taxon>Eukaryota</taxon>
        <taxon>Metazoa</taxon>
        <taxon>Chordata</taxon>
        <taxon>Craniata</taxon>
        <taxon>Vertebrata</taxon>
        <taxon>Euteleostomi</taxon>
        <taxon>Actinopterygii</taxon>
        <taxon>Neopterygii</taxon>
        <taxon>Teleostei</taxon>
        <taxon>Anguilliformes</taxon>
        <taxon>Congridae</taxon>
        <taxon>Conger</taxon>
    </lineage>
</organism>
<feature type="domain" description="Tyrosine-protein phosphatase" evidence="7">
    <location>
        <begin position="1"/>
        <end position="123"/>
    </location>
</feature>
<keyword evidence="10" id="KW-1185">Reference proteome</keyword>
<gene>
    <name evidence="9" type="ORF">COCON_G00180270</name>
</gene>
<evidence type="ECO:0000256" key="2">
    <source>
        <dbReference type="ARBA" id="ARBA00013064"/>
    </source>
</evidence>
<dbReference type="InterPro" id="IPR029021">
    <property type="entry name" value="Prot-tyrosine_phosphatase-like"/>
</dbReference>
<dbReference type="GO" id="GO:0004726">
    <property type="term" value="F:non-membrane spanning protein tyrosine phosphatase activity"/>
    <property type="evidence" value="ECO:0007669"/>
    <property type="project" value="TreeGrafter"/>
</dbReference>
<dbReference type="Gene3D" id="3.90.190.10">
    <property type="entry name" value="Protein tyrosine phosphatase superfamily"/>
    <property type="match status" value="1"/>
</dbReference>
<dbReference type="OrthoDB" id="6508832at2759"/>
<evidence type="ECO:0000259" key="8">
    <source>
        <dbReference type="PROSITE" id="PS50127"/>
    </source>
</evidence>
<feature type="domain" description="UBC core" evidence="8">
    <location>
        <begin position="53"/>
        <end position="193"/>
    </location>
</feature>
<dbReference type="EC" id="3.1.3.48" evidence="2"/>
<evidence type="ECO:0000256" key="4">
    <source>
        <dbReference type="ARBA" id="ARBA00022801"/>
    </source>
</evidence>